<sequence>MGKSRRRIALGLRPSAAREEKIEEPAPGALCVTEEADDFHERRLEEAVLAALGSDEEEESEEEEEVLGLELAEEDETDEDEEGENEEGGDDDNDDEPPDMDSDLEEKRVSSGGSGLPDELAWGQRKQLYYGTDYGKAPTRSKAGKKSREETEAEELEEEEEAQAIQKRLAQNLGEDDYGLDLLQGYTRTAEQPSEKDSGKKIAKDLQSLSKKEQLKLLKKESPELLELIQDFEAKVTELRDELEPLMQMVRKGVIPQGKGSQYLQTKYHLYLNYCCNISFYLVLKAKRIPVHGHPVIERLLTYRNLINDLGVVDEKLSPEVRLLLNEFNSNDSDGIEGKKKSRVSVRNLVNKRKPKTIYKIPNGDADEEPTDDSDLDEEAALNYYKEMEEKIKLEKKKKREKMEDVETLIPEEEIPGQKRGATYQIVKNKGLTPKRKKIDRNPRVKHREKFRRAKIRRKGQVREVRTEEQRYGGELSGIRAGVKKSIKLK</sequence>
<dbReference type="CTD" id="57050"/>
<comment type="similarity">
    <text evidence="2">Belongs to the SAS10 family.</text>
</comment>
<comment type="subcellular location">
    <subcellularLocation>
        <location evidence="1">Nucleus</location>
        <location evidence="1">Nucleolus</location>
    </subcellularLocation>
</comment>
<evidence type="ECO:0000256" key="1">
    <source>
        <dbReference type="ARBA" id="ARBA00004604"/>
    </source>
</evidence>
<keyword evidence="3" id="KW-0597">Phosphoprotein</keyword>
<reference evidence="8" key="2">
    <citation type="submission" date="2025-09" db="UniProtKB">
        <authorList>
            <consortium name="Ensembl"/>
        </authorList>
    </citation>
    <scope>IDENTIFICATION</scope>
</reference>
<organism evidence="8 9">
    <name type="scientific">Varanus komodoensis</name>
    <name type="common">Komodo dragon</name>
    <dbReference type="NCBI Taxonomy" id="61221"/>
    <lineage>
        <taxon>Eukaryota</taxon>
        <taxon>Metazoa</taxon>
        <taxon>Chordata</taxon>
        <taxon>Craniata</taxon>
        <taxon>Vertebrata</taxon>
        <taxon>Euteleostomi</taxon>
        <taxon>Lepidosauria</taxon>
        <taxon>Squamata</taxon>
        <taxon>Bifurcata</taxon>
        <taxon>Unidentata</taxon>
        <taxon>Episquamata</taxon>
        <taxon>Toxicofera</taxon>
        <taxon>Anguimorpha</taxon>
        <taxon>Paleoanguimorpha</taxon>
        <taxon>Varanoidea</taxon>
        <taxon>Varanidae</taxon>
        <taxon>Varanus</taxon>
    </lineage>
</organism>
<dbReference type="Pfam" id="PF04000">
    <property type="entry name" value="Sas10_Utp3"/>
    <property type="match status" value="1"/>
</dbReference>
<dbReference type="Proteomes" id="UP000694545">
    <property type="component" value="Unplaced"/>
</dbReference>
<dbReference type="KEGG" id="vko:123023183"/>
<keyword evidence="4" id="KW-0539">Nucleus</keyword>
<dbReference type="RefSeq" id="XP_044285563.1">
    <property type="nucleotide sequence ID" value="XM_044429628.1"/>
</dbReference>
<feature type="coiled-coil region" evidence="5">
    <location>
        <begin position="215"/>
        <end position="249"/>
    </location>
</feature>
<proteinExistence type="inferred from homology"/>
<keyword evidence="5" id="KW-0175">Coiled coil</keyword>
<dbReference type="InterPro" id="IPR007146">
    <property type="entry name" value="Sas10/Utp3/C1D"/>
</dbReference>
<dbReference type="OMA" id="EEYIRPQ"/>
<evidence type="ECO:0000259" key="7">
    <source>
        <dbReference type="Pfam" id="PF09368"/>
    </source>
</evidence>
<dbReference type="PANTHER" id="PTHR13237">
    <property type="entry name" value="SOMETHING ABOUT SILENCING PROTEIN 10-RELATED"/>
    <property type="match status" value="1"/>
</dbReference>
<evidence type="ECO:0000256" key="2">
    <source>
        <dbReference type="ARBA" id="ARBA00010979"/>
    </source>
</evidence>
<dbReference type="InterPro" id="IPR018972">
    <property type="entry name" value="Sas10_C_dom"/>
</dbReference>
<dbReference type="Pfam" id="PF09368">
    <property type="entry name" value="Sas10"/>
    <property type="match status" value="1"/>
</dbReference>
<dbReference type="PANTHER" id="PTHR13237:SF8">
    <property type="entry name" value="SOMETHING ABOUT SILENCING PROTEIN 10"/>
    <property type="match status" value="1"/>
</dbReference>
<feature type="compositionally biased region" description="Acidic residues" evidence="6">
    <location>
        <begin position="54"/>
        <end position="104"/>
    </location>
</feature>
<feature type="region of interest" description="Disordered" evidence="6">
    <location>
        <begin position="1"/>
        <end position="31"/>
    </location>
</feature>
<name>A0A8D2Q9C8_VARKO</name>
<evidence type="ECO:0000256" key="5">
    <source>
        <dbReference type="SAM" id="Coils"/>
    </source>
</evidence>
<evidence type="ECO:0000256" key="6">
    <source>
        <dbReference type="SAM" id="MobiDB-lite"/>
    </source>
</evidence>
<feature type="compositionally biased region" description="Acidic residues" evidence="6">
    <location>
        <begin position="151"/>
        <end position="161"/>
    </location>
</feature>
<feature type="region of interest" description="Disordered" evidence="6">
    <location>
        <begin position="49"/>
        <end position="161"/>
    </location>
</feature>
<evidence type="ECO:0000256" key="4">
    <source>
        <dbReference type="ARBA" id="ARBA00023242"/>
    </source>
</evidence>
<reference evidence="8" key="1">
    <citation type="submission" date="2025-08" db="UniProtKB">
        <authorList>
            <consortium name="Ensembl"/>
        </authorList>
    </citation>
    <scope>IDENTIFICATION</scope>
</reference>
<protein>
    <submittedName>
        <fullName evidence="8">UTP3 small subunit processome component</fullName>
    </submittedName>
</protein>
<dbReference type="Ensembl" id="ENSVKKT00000029074.1">
    <property type="protein sequence ID" value="ENSVKKP00000028395.1"/>
    <property type="gene ID" value="ENSVKKG00000018375.1"/>
</dbReference>
<accession>A0A8D2Q9C8</accession>
<dbReference type="GO" id="GO:0032040">
    <property type="term" value="C:small-subunit processome"/>
    <property type="evidence" value="ECO:0007669"/>
    <property type="project" value="TreeGrafter"/>
</dbReference>
<evidence type="ECO:0000313" key="9">
    <source>
        <dbReference type="Proteomes" id="UP000694545"/>
    </source>
</evidence>
<gene>
    <name evidence="8" type="primary">UTP3</name>
</gene>
<keyword evidence="9" id="KW-1185">Reference proteome</keyword>
<dbReference type="GeneID" id="123023183"/>
<dbReference type="AlphaFoldDB" id="A0A8D2Q9C8"/>
<evidence type="ECO:0000313" key="8">
    <source>
        <dbReference type="Ensembl" id="ENSVKKP00000028395.1"/>
    </source>
</evidence>
<evidence type="ECO:0000256" key="3">
    <source>
        <dbReference type="ARBA" id="ARBA00022553"/>
    </source>
</evidence>
<dbReference type="OrthoDB" id="1924577at2759"/>
<feature type="domain" description="Sas10 C-terminal" evidence="7">
    <location>
        <begin position="418"/>
        <end position="489"/>
    </location>
</feature>
<dbReference type="GO" id="GO:0000462">
    <property type="term" value="P:maturation of SSU-rRNA from tricistronic rRNA transcript (SSU-rRNA, 5.8S rRNA, LSU-rRNA)"/>
    <property type="evidence" value="ECO:0007669"/>
    <property type="project" value="TreeGrafter"/>
</dbReference>